<keyword evidence="4" id="KW-0238">DNA-binding</keyword>
<comment type="caution">
    <text evidence="4">The sequence shown here is derived from an EMBL/GenBank/DDBJ whole genome shotgun (WGS) entry which is preliminary data.</text>
</comment>
<dbReference type="InterPro" id="IPR028349">
    <property type="entry name" value="PafC-like"/>
</dbReference>
<dbReference type="InterPro" id="IPR036388">
    <property type="entry name" value="WH-like_DNA-bd_sf"/>
</dbReference>
<dbReference type="PIRSF" id="PIRSF016838">
    <property type="entry name" value="PafC"/>
    <property type="match status" value="1"/>
</dbReference>
<dbReference type="PROSITE" id="PS52050">
    <property type="entry name" value="WYL"/>
    <property type="match status" value="1"/>
</dbReference>
<accession>A0A841FK66</accession>
<dbReference type="RefSeq" id="WP_184789393.1">
    <property type="nucleotide sequence ID" value="NZ_BONT01000030.1"/>
</dbReference>
<dbReference type="Pfam" id="PF13280">
    <property type="entry name" value="WYL"/>
    <property type="match status" value="1"/>
</dbReference>
<dbReference type="PANTHER" id="PTHR34580">
    <property type="match status" value="1"/>
</dbReference>
<dbReference type="Proteomes" id="UP000548476">
    <property type="component" value="Unassembled WGS sequence"/>
</dbReference>
<dbReference type="Pfam" id="PF08279">
    <property type="entry name" value="HTH_11"/>
    <property type="match status" value="1"/>
</dbReference>
<dbReference type="EMBL" id="JACHGT010000009">
    <property type="protein sequence ID" value="MBB6036556.1"/>
    <property type="molecule type" value="Genomic_DNA"/>
</dbReference>
<evidence type="ECO:0000259" key="3">
    <source>
        <dbReference type="Pfam" id="PF25583"/>
    </source>
</evidence>
<sequence>MRAGRLLSTLLVLQTRGRRTARQLADELEVSVRTVYRDIAALQANGVPVLGDAGHDGGYRLPDGYRTELTGLTADEAGTLFLTGLPGPAAALGLGGLAAATTLKLMAALPEGLREQATRVRDRFHVDTPDWYGTADDTPHLSAIARAAWEARRIEVRYRRWASPREVDRTLDPYGLVLKGGHWYLVAADRGDPRTYRVSRVLAMSPTGEVFQRPRDFDLAAHWRDYLAEFDARRVRGEMTIRLSPTGLEMLTDLLDGASARAVAETGVAGPDGWVTARIPYESVEHTTSLVLRFGEDAELLEPGWMRERLAASARAIAGKYAP</sequence>
<dbReference type="Pfam" id="PF25583">
    <property type="entry name" value="WCX"/>
    <property type="match status" value="1"/>
</dbReference>
<evidence type="ECO:0000313" key="5">
    <source>
        <dbReference type="Proteomes" id="UP000548476"/>
    </source>
</evidence>
<dbReference type="InterPro" id="IPR013196">
    <property type="entry name" value="HTH_11"/>
</dbReference>
<gene>
    <name evidence="4" type="ORF">HNR73_004427</name>
</gene>
<protein>
    <submittedName>
        <fullName evidence="4">Putative DNA-binding transcriptional regulator YafY</fullName>
    </submittedName>
</protein>
<dbReference type="InterPro" id="IPR026881">
    <property type="entry name" value="WYL_dom"/>
</dbReference>
<feature type="domain" description="WCX" evidence="3">
    <location>
        <begin position="238"/>
        <end position="318"/>
    </location>
</feature>
<evidence type="ECO:0000259" key="1">
    <source>
        <dbReference type="Pfam" id="PF08279"/>
    </source>
</evidence>
<feature type="domain" description="Helix-turn-helix type 11" evidence="1">
    <location>
        <begin position="5"/>
        <end position="60"/>
    </location>
</feature>
<organism evidence="4 5">
    <name type="scientific">Phytomonospora endophytica</name>
    <dbReference type="NCBI Taxonomy" id="714109"/>
    <lineage>
        <taxon>Bacteria</taxon>
        <taxon>Bacillati</taxon>
        <taxon>Actinomycetota</taxon>
        <taxon>Actinomycetes</taxon>
        <taxon>Micromonosporales</taxon>
        <taxon>Micromonosporaceae</taxon>
        <taxon>Phytomonospora</taxon>
    </lineage>
</organism>
<dbReference type="SUPFAM" id="SSF46785">
    <property type="entry name" value="Winged helix' DNA-binding domain"/>
    <property type="match status" value="1"/>
</dbReference>
<dbReference type="Gene3D" id="1.10.10.10">
    <property type="entry name" value="Winged helix-like DNA-binding domain superfamily/Winged helix DNA-binding domain"/>
    <property type="match status" value="1"/>
</dbReference>
<dbReference type="PANTHER" id="PTHR34580:SF1">
    <property type="entry name" value="PROTEIN PAFC"/>
    <property type="match status" value="1"/>
</dbReference>
<evidence type="ECO:0000259" key="2">
    <source>
        <dbReference type="Pfam" id="PF13280"/>
    </source>
</evidence>
<name>A0A841FK66_9ACTN</name>
<dbReference type="AlphaFoldDB" id="A0A841FK66"/>
<proteinExistence type="predicted"/>
<dbReference type="InterPro" id="IPR036390">
    <property type="entry name" value="WH_DNA-bd_sf"/>
</dbReference>
<dbReference type="InterPro" id="IPR051534">
    <property type="entry name" value="CBASS_pafABC_assoc_protein"/>
</dbReference>
<keyword evidence="5" id="KW-1185">Reference proteome</keyword>
<feature type="domain" description="WYL" evidence="2">
    <location>
        <begin position="140"/>
        <end position="203"/>
    </location>
</feature>
<evidence type="ECO:0000313" key="4">
    <source>
        <dbReference type="EMBL" id="MBB6036556.1"/>
    </source>
</evidence>
<dbReference type="GO" id="GO:0003677">
    <property type="term" value="F:DNA binding"/>
    <property type="evidence" value="ECO:0007669"/>
    <property type="project" value="UniProtKB-KW"/>
</dbReference>
<dbReference type="InterPro" id="IPR057727">
    <property type="entry name" value="WCX_dom"/>
</dbReference>
<reference evidence="4 5" key="1">
    <citation type="submission" date="2020-08" db="EMBL/GenBank/DDBJ databases">
        <title>Genomic Encyclopedia of Type Strains, Phase IV (KMG-IV): sequencing the most valuable type-strain genomes for metagenomic binning, comparative biology and taxonomic classification.</title>
        <authorList>
            <person name="Goeker M."/>
        </authorList>
    </citation>
    <scope>NUCLEOTIDE SEQUENCE [LARGE SCALE GENOMIC DNA]</scope>
    <source>
        <strain evidence="4 5">YIM 65646</strain>
    </source>
</reference>